<dbReference type="AlphaFoldDB" id="A0A4Y2CBY5"/>
<keyword evidence="2" id="KW-1185">Reference proteome</keyword>
<protein>
    <submittedName>
        <fullName evidence="1">Uncharacterized protein</fullName>
    </submittedName>
</protein>
<sequence>MTELQQSLKKANSKLPQIFAEALISSESFSLRSMGHEIHILRASPEQIWTFLRCTCLIKRIWREILSTQKVNIMENVDVFYSLLPIHYQLPKYTPKRPHCYPSSAMNVIVWMIHVFWPPIDKT</sequence>
<gene>
    <name evidence="1" type="ORF">AVEN_218991_1</name>
</gene>
<evidence type="ECO:0000313" key="1">
    <source>
        <dbReference type="EMBL" id="GBM01873.1"/>
    </source>
</evidence>
<comment type="caution">
    <text evidence="1">The sequence shown here is derived from an EMBL/GenBank/DDBJ whole genome shotgun (WGS) entry which is preliminary data.</text>
</comment>
<evidence type="ECO:0000313" key="2">
    <source>
        <dbReference type="Proteomes" id="UP000499080"/>
    </source>
</evidence>
<reference evidence="1 2" key="1">
    <citation type="journal article" date="2019" name="Sci. Rep.">
        <title>Orb-weaving spider Araneus ventricosus genome elucidates the spidroin gene catalogue.</title>
        <authorList>
            <person name="Kono N."/>
            <person name="Nakamura H."/>
            <person name="Ohtoshi R."/>
            <person name="Moran D.A.P."/>
            <person name="Shinohara A."/>
            <person name="Yoshida Y."/>
            <person name="Fujiwara M."/>
            <person name="Mori M."/>
            <person name="Tomita M."/>
            <person name="Arakawa K."/>
        </authorList>
    </citation>
    <scope>NUCLEOTIDE SEQUENCE [LARGE SCALE GENOMIC DNA]</scope>
</reference>
<accession>A0A4Y2CBY5</accession>
<dbReference type="EMBL" id="BGPR01000174">
    <property type="protein sequence ID" value="GBM01873.1"/>
    <property type="molecule type" value="Genomic_DNA"/>
</dbReference>
<proteinExistence type="predicted"/>
<name>A0A4Y2CBY5_ARAVE</name>
<organism evidence="1 2">
    <name type="scientific">Araneus ventricosus</name>
    <name type="common">Orbweaver spider</name>
    <name type="synonym">Epeira ventricosa</name>
    <dbReference type="NCBI Taxonomy" id="182803"/>
    <lineage>
        <taxon>Eukaryota</taxon>
        <taxon>Metazoa</taxon>
        <taxon>Ecdysozoa</taxon>
        <taxon>Arthropoda</taxon>
        <taxon>Chelicerata</taxon>
        <taxon>Arachnida</taxon>
        <taxon>Araneae</taxon>
        <taxon>Araneomorphae</taxon>
        <taxon>Entelegynae</taxon>
        <taxon>Araneoidea</taxon>
        <taxon>Araneidae</taxon>
        <taxon>Araneus</taxon>
    </lineage>
</organism>
<dbReference type="Proteomes" id="UP000499080">
    <property type="component" value="Unassembled WGS sequence"/>
</dbReference>